<dbReference type="AlphaFoldDB" id="A0A1I4XPU8"/>
<gene>
    <name evidence="1" type="ORF">SAMN05216386_0236</name>
</gene>
<reference evidence="2" key="1">
    <citation type="submission" date="2016-10" db="EMBL/GenBank/DDBJ databases">
        <authorList>
            <person name="Varghese N."/>
        </authorList>
    </citation>
    <scope>NUCLEOTIDE SEQUENCE [LARGE SCALE GENOMIC DNA]</scope>
    <source>
        <strain evidence="2">Nsp8</strain>
    </source>
</reference>
<protein>
    <submittedName>
        <fullName evidence="1">Uncharacterized protein</fullName>
    </submittedName>
</protein>
<keyword evidence="2" id="KW-1185">Reference proteome</keyword>
<sequence>MVSGYLFKNDFKVTILWLVTMVLLLPSRTRKLSFNQASTKAARKQALRN</sequence>
<evidence type="ECO:0000313" key="1">
    <source>
        <dbReference type="EMBL" id="SFN27656.1"/>
    </source>
</evidence>
<dbReference type="EMBL" id="FOVJ01000001">
    <property type="protein sequence ID" value="SFN27656.1"/>
    <property type="molecule type" value="Genomic_DNA"/>
</dbReference>
<proteinExistence type="predicted"/>
<evidence type="ECO:0000313" key="2">
    <source>
        <dbReference type="Proteomes" id="UP000183107"/>
    </source>
</evidence>
<accession>A0A1I4XPU8</accession>
<dbReference type="Proteomes" id="UP000183107">
    <property type="component" value="Unassembled WGS sequence"/>
</dbReference>
<organism evidence="1 2">
    <name type="scientific">Nitrosospira briensis</name>
    <dbReference type="NCBI Taxonomy" id="35799"/>
    <lineage>
        <taxon>Bacteria</taxon>
        <taxon>Pseudomonadati</taxon>
        <taxon>Pseudomonadota</taxon>
        <taxon>Betaproteobacteria</taxon>
        <taxon>Nitrosomonadales</taxon>
        <taxon>Nitrosomonadaceae</taxon>
        <taxon>Nitrosospira</taxon>
    </lineage>
</organism>
<name>A0A1I4XPU8_9PROT</name>